<feature type="binding site" evidence="5">
    <location>
        <position position="125"/>
    </location>
    <ligand>
        <name>FAD</name>
        <dbReference type="ChEBI" id="CHEBI:57692"/>
    </ligand>
</feature>
<dbReference type="SUPFAM" id="SSF51905">
    <property type="entry name" value="FAD/NAD(P)-binding domain"/>
    <property type="match status" value="1"/>
</dbReference>
<dbReference type="InterPro" id="IPR000172">
    <property type="entry name" value="GMC_OxRdtase_N"/>
</dbReference>
<dbReference type="PANTHER" id="PTHR11552:SF147">
    <property type="entry name" value="CHOLINE DEHYDROGENASE, MITOCHONDRIAL"/>
    <property type="match status" value="1"/>
</dbReference>
<dbReference type="Gene3D" id="3.50.50.60">
    <property type="entry name" value="FAD/NAD(P)-binding domain"/>
    <property type="match status" value="1"/>
</dbReference>
<keyword evidence="4 5" id="KW-0274">FAD</keyword>
<dbReference type="Pfam" id="PF00732">
    <property type="entry name" value="GMC_oxred_N"/>
    <property type="match status" value="1"/>
</dbReference>
<accession>A0A8D8ERU1</accession>
<sequence length="593" mass="66825">MSLLGLISAKFTFIFYLIGTTLLCAFLNGSYRFYEYYYDTPPVKTSYEYIIVGTGTAGSIIAAGIPSRDVLVVEAGSMRTSLMDVPLFQPLLQGTQYDWQYQTEPQRNACRALEGQRSNWPMGKVFGGTHMLNNMIHFDMMGNTDFSGWFESPELTRKFLEYFHRWGKDPTIPVERLQYGTEFGEDFLDSMQAQTKCIERENFCEKMEELYSRLFAKPNVTARNGMRRTASHYYWEQRRPGHELLLNAHVLKINVENGKAIGLVLEKSNRTYKIRASKGIILSAGTVGSPKILLHSGIGPQKHLKAVKIPLVQNLPVGENLQDHITTGMDLLLWPEKLPLRPHDLISPLNLWNFFNGKNSSLLLPGCEGLGGMLLPDVPRGLILGLGFMVMPAGIASDGGVHLHKLINLREKVYTQYFQRILEQNLQSVSILPVLLQPKSRGHIRLRDANPHSPPLINPNYLQHPEDLENLVLGIDIVKEYLEEMNSKKAELNPLPFPGCRKFTFDTKPYWECYVQSLTLTMYHPVGTCRMGPKRSKKAVVSNRDLAVHGVSGLYVVDGSVIPKLPTGNPNSAIAALAHYFLKVKFNVDLLGK</sequence>
<evidence type="ECO:0000313" key="8">
    <source>
        <dbReference type="EMBL" id="CAG6445512.1"/>
    </source>
</evidence>
<evidence type="ECO:0000256" key="2">
    <source>
        <dbReference type="ARBA" id="ARBA00010790"/>
    </source>
</evidence>
<evidence type="ECO:0000259" key="7">
    <source>
        <dbReference type="PROSITE" id="PS00624"/>
    </source>
</evidence>
<feature type="binding site" evidence="5">
    <location>
        <position position="559"/>
    </location>
    <ligand>
        <name>FAD</name>
        <dbReference type="ChEBI" id="CHEBI:57692"/>
    </ligand>
</feature>
<proteinExistence type="inferred from homology"/>
<dbReference type="GO" id="GO:0050660">
    <property type="term" value="F:flavin adenine dinucleotide binding"/>
    <property type="evidence" value="ECO:0007669"/>
    <property type="project" value="InterPro"/>
</dbReference>
<dbReference type="AlphaFoldDB" id="A0A8D8ERU1"/>
<keyword evidence="3" id="KW-0285">Flavoprotein</keyword>
<dbReference type="InterPro" id="IPR012132">
    <property type="entry name" value="GMC_OxRdtase"/>
</dbReference>
<evidence type="ECO:0000256" key="3">
    <source>
        <dbReference type="ARBA" id="ARBA00022630"/>
    </source>
</evidence>
<dbReference type="SUPFAM" id="SSF54373">
    <property type="entry name" value="FAD-linked reductases, C-terminal domain"/>
    <property type="match status" value="1"/>
</dbReference>
<dbReference type="InterPro" id="IPR007867">
    <property type="entry name" value="GMC_OxRtase_C"/>
</dbReference>
<name>A0A8D8ERU1_CULPI</name>
<dbReference type="PIRSF" id="PIRSF000137">
    <property type="entry name" value="Alcohol_oxidase"/>
    <property type="match status" value="1"/>
</dbReference>
<feature type="binding site" evidence="5">
    <location>
        <position position="129"/>
    </location>
    <ligand>
        <name>FAD</name>
        <dbReference type="ChEBI" id="CHEBI:57692"/>
    </ligand>
</feature>
<keyword evidence="6" id="KW-1133">Transmembrane helix</keyword>
<evidence type="ECO:0000256" key="1">
    <source>
        <dbReference type="ARBA" id="ARBA00001974"/>
    </source>
</evidence>
<keyword evidence="6" id="KW-0812">Transmembrane</keyword>
<reference evidence="8" key="1">
    <citation type="submission" date="2021-05" db="EMBL/GenBank/DDBJ databases">
        <authorList>
            <person name="Alioto T."/>
            <person name="Alioto T."/>
            <person name="Gomez Garrido J."/>
        </authorList>
    </citation>
    <scope>NUCLEOTIDE SEQUENCE</scope>
</reference>
<evidence type="ECO:0000256" key="5">
    <source>
        <dbReference type="PIRSR" id="PIRSR000137-2"/>
    </source>
</evidence>
<feature type="transmembrane region" description="Helical" evidence="6">
    <location>
        <begin position="13"/>
        <end position="34"/>
    </location>
</feature>
<organism evidence="8">
    <name type="scientific">Culex pipiens</name>
    <name type="common">House mosquito</name>
    <dbReference type="NCBI Taxonomy" id="7175"/>
    <lineage>
        <taxon>Eukaryota</taxon>
        <taxon>Metazoa</taxon>
        <taxon>Ecdysozoa</taxon>
        <taxon>Arthropoda</taxon>
        <taxon>Hexapoda</taxon>
        <taxon>Insecta</taxon>
        <taxon>Pterygota</taxon>
        <taxon>Neoptera</taxon>
        <taxon>Endopterygota</taxon>
        <taxon>Diptera</taxon>
        <taxon>Nematocera</taxon>
        <taxon>Culicoidea</taxon>
        <taxon>Culicidae</taxon>
        <taxon>Culicinae</taxon>
        <taxon>Culicini</taxon>
        <taxon>Culex</taxon>
        <taxon>Culex</taxon>
    </lineage>
</organism>
<evidence type="ECO:0000256" key="4">
    <source>
        <dbReference type="ARBA" id="ARBA00022827"/>
    </source>
</evidence>
<protein>
    <submittedName>
        <fullName evidence="8">Glucose dehydrogenase [FAD, quinone]</fullName>
    </submittedName>
</protein>
<comment type="similarity">
    <text evidence="2">Belongs to the GMC oxidoreductase family.</text>
</comment>
<dbReference type="Pfam" id="PF05199">
    <property type="entry name" value="GMC_oxred_C"/>
    <property type="match status" value="1"/>
</dbReference>
<keyword evidence="6" id="KW-0472">Membrane</keyword>
<dbReference type="PANTHER" id="PTHR11552">
    <property type="entry name" value="GLUCOSE-METHANOL-CHOLINE GMC OXIDOREDUCTASE"/>
    <property type="match status" value="1"/>
</dbReference>
<dbReference type="EMBL" id="HBUE01004947">
    <property type="protein sequence ID" value="CAG6445512.1"/>
    <property type="molecule type" value="Transcribed_RNA"/>
</dbReference>
<dbReference type="GO" id="GO:0016614">
    <property type="term" value="F:oxidoreductase activity, acting on CH-OH group of donors"/>
    <property type="evidence" value="ECO:0007669"/>
    <property type="project" value="InterPro"/>
</dbReference>
<dbReference type="Gene3D" id="3.30.560.10">
    <property type="entry name" value="Glucose Oxidase, domain 3"/>
    <property type="match status" value="1"/>
</dbReference>
<feature type="domain" description="Glucose-methanol-choline oxidoreductase N-terminal" evidence="7">
    <location>
        <begin position="285"/>
        <end position="299"/>
    </location>
</feature>
<dbReference type="InterPro" id="IPR036188">
    <property type="entry name" value="FAD/NAD-bd_sf"/>
</dbReference>
<comment type="cofactor">
    <cofactor evidence="1 5">
        <name>FAD</name>
        <dbReference type="ChEBI" id="CHEBI:57692"/>
    </cofactor>
</comment>
<feature type="transmembrane region" description="Helical" evidence="6">
    <location>
        <begin position="46"/>
        <end position="65"/>
    </location>
</feature>
<feature type="binding site" evidence="5">
    <location>
        <position position="250"/>
    </location>
    <ligand>
        <name>FAD</name>
        <dbReference type="ChEBI" id="CHEBI:57692"/>
    </ligand>
</feature>
<dbReference type="PROSITE" id="PS00624">
    <property type="entry name" value="GMC_OXRED_2"/>
    <property type="match status" value="1"/>
</dbReference>
<evidence type="ECO:0000256" key="6">
    <source>
        <dbReference type="SAM" id="Phobius"/>
    </source>
</evidence>